<organism evidence="1 2">
    <name type="scientific">Phlebia brevispora</name>
    <dbReference type="NCBI Taxonomy" id="194682"/>
    <lineage>
        <taxon>Eukaryota</taxon>
        <taxon>Fungi</taxon>
        <taxon>Dikarya</taxon>
        <taxon>Basidiomycota</taxon>
        <taxon>Agaricomycotina</taxon>
        <taxon>Agaricomycetes</taxon>
        <taxon>Polyporales</taxon>
        <taxon>Meruliaceae</taxon>
        <taxon>Phlebia</taxon>
    </lineage>
</organism>
<accession>A0ACC1SMU1</accession>
<evidence type="ECO:0000313" key="2">
    <source>
        <dbReference type="Proteomes" id="UP001148662"/>
    </source>
</evidence>
<dbReference type="Proteomes" id="UP001148662">
    <property type="component" value="Unassembled WGS sequence"/>
</dbReference>
<protein>
    <submittedName>
        <fullName evidence="1">Uncharacterized protein</fullName>
    </submittedName>
</protein>
<comment type="caution">
    <text evidence="1">The sequence shown here is derived from an EMBL/GenBank/DDBJ whole genome shotgun (WGS) entry which is preliminary data.</text>
</comment>
<name>A0ACC1SMU1_9APHY</name>
<dbReference type="EMBL" id="JANHOG010001146">
    <property type="protein sequence ID" value="KAJ3542899.1"/>
    <property type="molecule type" value="Genomic_DNA"/>
</dbReference>
<evidence type="ECO:0000313" key="1">
    <source>
        <dbReference type="EMBL" id="KAJ3542899.1"/>
    </source>
</evidence>
<gene>
    <name evidence="1" type="ORF">NM688_g5925</name>
</gene>
<keyword evidence="2" id="KW-1185">Reference proteome</keyword>
<proteinExistence type="predicted"/>
<reference evidence="1" key="1">
    <citation type="submission" date="2022-07" db="EMBL/GenBank/DDBJ databases">
        <title>Genome Sequence of Phlebia brevispora.</title>
        <authorList>
            <person name="Buettner E."/>
        </authorList>
    </citation>
    <scope>NUCLEOTIDE SEQUENCE</scope>
    <source>
        <strain evidence="1">MPL23</strain>
    </source>
</reference>
<sequence length="552" mass="62176">MFLMHAPALWALFSLVNLVTSQSYTFDVNAGAELQVQTSLEEAPSLEFTNEGGTPYSMPYDYQRIGSDGPLLLQDVHLIENLAHFVRERIPERVVHAKGSGAHGYFIATNAAYCQNYTIMDIFTQQGLKTPMTARFSTVSGEMGAADTLRDPRGFALKFRTSQGILDIVMNNTPVFFIRDPTKFPHFIHTQKRNPQTHLRDHDLFWDYLSANPESLYQVMRLFSDLGTPYGFRHMNGWTGHSYRWIKSDGTWVYVKLYAETMQGIQNFTNAEANDMAGTNPDFATQDLYDAIANGTYPGWTVYAQVLTPEQAESFKYNVLDLTKDWGFDDVTPVKIGEFYLTMNSDNYFAEIEQLAFSPGRTVPGWEPSADPVLQSRLFSYGDAHRYRLGVNYLQIPVNAPTVPVANFERDGKMQVNGNQGNRPNYQSTLSPIKLVPPPYYQDTHQQWMGGAVHSLSEVTTIDFDWPKRFWASLSAQDQANFISNVVGHLGTVISYTVRQRQVALFALVDPALGQAIAQGVNVTVPPLPTFPTGPTWLNYTVFSNESTLNYI</sequence>